<accession>A0A0A1FEQ9</accession>
<evidence type="ECO:0000313" key="2">
    <source>
        <dbReference type="Proteomes" id="UP000030302"/>
    </source>
</evidence>
<keyword evidence="2" id="KW-1185">Reference proteome</keyword>
<reference evidence="2" key="1">
    <citation type="journal article" date="2014" name="Soil Biol. Biochem.">
        <title>Structure and function of bacterial communities in ageing soils: Insights from the Mendocino ecological staircase.</title>
        <authorList>
            <person name="Uroz S."/>
            <person name="Tech J.J."/>
            <person name="Sawaya N.A."/>
            <person name="Frey-Klett P."/>
            <person name="Leveau J.H.J."/>
        </authorList>
    </citation>
    <scope>NUCLEOTIDE SEQUENCE [LARGE SCALE GENOMIC DNA]</scope>
    <source>
        <strain evidence="2">Cal35</strain>
    </source>
</reference>
<protein>
    <submittedName>
        <fullName evidence="1">Uncharacterized protein</fullName>
    </submittedName>
</protein>
<organism evidence="1 2">
    <name type="scientific">Collimonas arenae</name>
    <dbReference type="NCBI Taxonomy" id="279058"/>
    <lineage>
        <taxon>Bacteria</taxon>
        <taxon>Pseudomonadati</taxon>
        <taxon>Pseudomonadota</taxon>
        <taxon>Betaproteobacteria</taxon>
        <taxon>Burkholderiales</taxon>
        <taxon>Oxalobacteraceae</taxon>
        <taxon>Collimonas</taxon>
    </lineage>
</organism>
<dbReference type="EMBL" id="CP009962">
    <property type="protein sequence ID" value="AIY41312.1"/>
    <property type="molecule type" value="Genomic_DNA"/>
</dbReference>
<proteinExistence type="predicted"/>
<dbReference type="Proteomes" id="UP000030302">
    <property type="component" value="Chromosome"/>
</dbReference>
<evidence type="ECO:0000313" key="1">
    <source>
        <dbReference type="EMBL" id="AIY41312.1"/>
    </source>
</evidence>
<dbReference type="HOGENOM" id="CLU_3307835_0_0_4"/>
<sequence>MFYCCWVGIPQGGISNAAIPAGQNGNQARLACEITQPVL</sequence>
<dbReference type="AlphaFoldDB" id="A0A0A1FEQ9"/>
<gene>
    <name evidence="1" type="ORF">LT85_2154</name>
</gene>
<name>A0A0A1FEQ9_9BURK</name>
<dbReference type="KEGG" id="care:LT85_2154"/>